<gene>
    <name evidence="2" type="ORF">B0A50_08625</name>
</gene>
<feature type="compositionally biased region" description="Low complexity" evidence="1">
    <location>
        <begin position="118"/>
        <end position="139"/>
    </location>
</feature>
<name>A0A4U0TJ02_9PEZI</name>
<proteinExistence type="predicted"/>
<dbReference type="Proteomes" id="UP000308549">
    <property type="component" value="Unassembled WGS sequence"/>
</dbReference>
<feature type="compositionally biased region" description="Polar residues" evidence="1">
    <location>
        <begin position="153"/>
        <end position="190"/>
    </location>
</feature>
<evidence type="ECO:0000256" key="1">
    <source>
        <dbReference type="SAM" id="MobiDB-lite"/>
    </source>
</evidence>
<dbReference type="EMBL" id="NAJL01000099">
    <property type="protein sequence ID" value="TKA21798.1"/>
    <property type="molecule type" value="Genomic_DNA"/>
</dbReference>
<comment type="caution">
    <text evidence="2">The sequence shown here is derived from an EMBL/GenBank/DDBJ whole genome shotgun (WGS) entry which is preliminary data.</text>
</comment>
<reference evidence="2 3" key="1">
    <citation type="submission" date="2017-03" db="EMBL/GenBank/DDBJ databases">
        <title>Genomes of endolithic fungi from Antarctica.</title>
        <authorList>
            <person name="Coleine C."/>
            <person name="Masonjones S."/>
            <person name="Stajich J.E."/>
        </authorList>
    </citation>
    <scope>NUCLEOTIDE SEQUENCE [LARGE SCALE GENOMIC DNA]</scope>
    <source>
        <strain evidence="2 3">CCFEE 6315</strain>
    </source>
</reference>
<feature type="region of interest" description="Disordered" evidence="1">
    <location>
        <begin position="113"/>
        <end position="190"/>
    </location>
</feature>
<evidence type="ECO:0000313" key="2">
    <source>
        <dbReference type="EMBL" id="TKA21798.1"/>
    </source>
</evidence>
<protein>
    <submittedName>
        <fullName evidence="2">Uncharacterized protein</fullName>
    </submittedName>
</protein>
<organism evidence="2 3">
    <name type="scientific">Salinomyces thailandicus</name>
    <dbReference type="NCBI Taxonomy" id="706561"/>
    <lineage>
        <taxon>Eukaryota</taxon>
        <taxon>Fungi</taxon>
        <taxon>Dikarya</taxon>
        <taxon>Ascomycota</taxon>
        <taxon>Pezizomycotina</taxon>
        <taxon>Dothideomycetes</taxon>
        <taxon>Dothideomycetidae</taxon>
        <taxon>Mycosphaerellales</taxon>
        <taxon>Teratosphaeriaceae</taxon>
        <taxon>Salinomyces</taxon>
    </lineage>
</organism>
<sequence length="190" mass="21737">MAERRRFYDQENEMIEEPFLSGEDWPRLCRHLDDALANPALPRMYRAQYEAIRAWDTDFPEENVERAKEAIEDMRLVMDAEDRDQQYQDERLAPVLQMVAAVERALEIADAEDERMKAAASQGAGQQERQQQQPSQRSAGARRLHSRGERAVASSSTRPVSGSGTRQQPPRRAGSNNQDRAHEQTQGNQD</sequence>
<dbReference type="OrthoDB" id="3942005at2759"/>
<evidence type="ECO:0000313" key="3">
    <source>
        <dbReference type="Proteomes" id="UP000308549"/>
    </source>
</evidence>
<dbReference type="AlphaFoldDB" id="A0A4U0TJ02"/>
<accession>A0A4U0TJ02</accession>
<keyword evidence="3" id="KW-1185">Reference proteome</keyword>